<sequence length="97" mass="11323">MWNIKKISLVIVGSIFISVFIFVNKSTANDSQDLKDLKIQELTEIRDKEIDDNLELLKEYGATENELKERKHEILNFDLGLVGFVDNNYKDFTEKIK</sequence>
<feature type="transmembrane region" description="Helical" evidence="1">
    <location>
        <begin position="7"/>
        <end position="23"/>
    </location>
</feature>
<keyword evidence="1" id="KW-0812">Transmembrane</keyword>
<proteinExistence type="predicted"/>
<evidence type="ECO:0000313" key="3">
    <source>
        <dbReference type="Proteomes" id="UP001235030"/>
    </source>
</evidence>
<evidence type="ECO:0000256" key="1">
    <source>
        <dbReference type="SAM" id="Phobius"/>
    </source>
</evidence>
<name>A0ABY9PY95_9FIRM</name>
<protein>
    <submittedName>
        <fullName evidence="2">Uncharacterized protein</fullName>
    </submittedName>
</protein>
<dbReference type="RefSeq" id="WP_228104437.1">
    <property type="nucleotide sequence ID" value="NZ_CP101637.1"/>
</dbReference>
<accession>A0ABY9PY95</accession>
<keyword evidence="3" id="KW-1185">Reference proteome</keyword>
<dbReference type="EMBL" id="CP101637">
    <property type="protein sequence ID" value="WMT80179.1"/>
    <property type="molecule type" value="Genomic_DNA"/>
</dbReference>
<organism evidence="2 3">
    <name type="scientific">Terrisporobacter mayombei</name>
    <dbReference type="NCBI Taxonomy" id="1541"/>
    <lineage>
        <taxon>Bacteria</taxon>
        <taxon>Bacillati</taxon>
        <taxon>Bacillota</taxon>
        <taxon>Clostridia</taxon>
        <taxon>Peptostreptococcales</taxon>
        <taxon>Peptostreptococcaceae</taxon>
        <taxon>Terrisporobacter</taxon>
    </lineage>
</organism>
<evidence type="ECO:0000313" key="2">
    <source>
        <dbReference type="EMBL" id="WMT80179.1"/>
    </source>
</evidence>
<keyword evidence="1" id="KW-1133">Transmembrane helix</keyword>
<gene>
    <name evidence="2" type="ORF">TEMA_04920</name>
</gene>
<keyword evidence="1" id="KW-0472">Membrane</keyword>
<dbReference type="Proteomes" id="UP001235030">
    <property type="component" value="Chromosome"/>
</dbReference>
<reference evidence="2 3" key="1">
    <citation type="submission" date="2022-07" db="EMBL/GenBank/DDBJ databases">
        <title>Genome sequence of Terrisporobacter mayombei DSM6539.</title>
        <authorList>
            <person name="Boeer T."/>
            <person name="Bengelsdorf F.R."/>
            <person name="Daniel R."/>
            <person name="Poehlein A."/>
        </authorList>
    </citation>
    <scope>NUCLEOTIDE SEQUENCE [LARGE SCALE GENOMIC DNA]</scope>
    <source>
        <strain evidence="2 3">DSM 6539</strain>
    </source>
</reference>